<evidence type="ECO:0000313" key="1">
    <source>
        <dbReference type="EMBL" id="OWM70961.1"/>
    </source>
</evidence>
<gene>
    <name evidence="1" type="ORF">CDL15_Pgr013142</name>
</gene>
<dbReference type="EMBL" id="MTKT01004581">
    <property type="protein sequence ID" value="OWM70961.1"/>
    <property type="molecule type" value="Genomic_DNA"/>
</dbReference>
<dbReference type="AlphaFoldDB" id="A0A218WFF7"/>
<organism evidence="1 2">
    <name type="scientific">Punica granatum</name>
    <name type="common">Pomegranate</name>
    <dbReference type="NCBI Taxonomy" id="22663"/>
    <lineage>
        <taxon>Eukaryota</taxon>
        <taxon>Viridiplantae</taxon>
        <taxon>Streptophyta</taxon>
        <taxon>Embryophyta</taxon>
        <taxon>Tracheophyta</taxon>
        <taxon>Spermatophyta</taxon>
        <taxon>Magnoliopsida</taxon>
        <taxon>eudicotyledons</taxon>
        <taxon>Gunneridae</taxon>
        <taxon>Pentapetalae</taxon>
        <taxon>rosids</taxon>
        <taxon>malvids</taxon>
        <taxon>Myrtales</taxon>
        <taxon>Lythraceae</taxon>
        <taxon>Punica</taxon>
    </lineage>
</organism>
<reference evidence="2" key="1">
    <citation type="journal article" date="2017" name="Plant J.">
        <title>The pomegranate (Punica granatum L.) genome and the genomics of punicalagin biosynthesis.</title>
        <authorList>
            <person name="Qin G."/>
            <person name="Xu C."/>
            <person name="Ming R."/>
            <person name="Tang H."/>
            <person name="Guyot R."/>
            <person name="Kramer E.M."/>
            <person name="Hu Y."/>
            <person name="Yi X."/>
            <person name="Qi Y."/>
            <person name="Xu X."/>
            <person name="Gao Z."/>
            <person name="Pan H."/>
            <person name="Jian J."/>
            <person name="Tian Y."/>
            <person name="Yue Z."/>
            <person name="Xu Y."/>
        </authorList>
    </citation>
    <scope>NUCLEOTIDE SEQUENCE [LARGE SCALE GENOMIC DNA]</scope>
    <source>
        <strain evidence="2">cv. Dabenzi</strain>
    </source>
</reference>
<sequence length="51" mass="5838">MVPLPSKSLLSSCKSSRWLKERAKLLRGNRLEVYLNSTQILMSSTNVFQLI</sequence>
<comment type="caution">
    <text evidence="1">The sequence shown here is derived from an EMBL/GenBank/DDBJ whole genome shotgun (WGS) entry which is preliminary data.</text>
</comment>
<protein>
    <submittedName>
        <fullName evidence="1">Uncharacterized protein</fullName>
    </submittedName>
</protein>
<evidence type="ECO:0000313" key="2">
    <source>
        <dbReference type="Proteomes" id="UP000197138"/>
    </source>
</evidence>
<proteinExistence type="predicted"/>
<accession>A0A218WFF7</accession>
<name>A0A218WFF7_PUNGR</name>
<dbReference type="Proteomes" id="UP000197138">
    <property type="component" value="Unassembled WGS sequence"/>
</dbReference>